<dbReference type="Proteomes" id="UP001231109">
    <property type="component" value="Unassembled WGS sequence"/>
</dbReference>
<reference evidence="1 2" key="1">
    <citation type="submission" date="2022-11" db="EMBL/GenBank/DDBJ databases">
        <title>Viruses from the air-sea interface of a natural surface slick.</title>
        <authorList>
            <person name="Rahlff J."/>
            <person name="Holmfeldt K."/>
        </authorList>
    </citation>
    <scope>NUCLEOTIDE SEQUENCE [LARGE SCALE GENOMIC DNA]</scope>
    <source>
        <strain evidence="1 2">SMS4</strain>
    </source>
</reference>
<feature type="non-terminal residue" evidence="1">
    <location>
        <position position="1"/>
    </location>
</feature>
<protein>
    <submittedName>
        <fullName evidence="1">Uncharacterized protein</fullName>
    </submittedName>
</protein>
<keyword evidence="2" id="KW-1185">Reference proteome</keyword>
<proteinExistence type="predicted"/>
<dbReference type="EMBL" id="JAPJDZ010000157">
    <property type="protein sequence ID" value="MDP5138421.1"/>
    <property type="molecule type" value="Genomic_DNA"/>
</dbReference>
<evidence type="ECO:0000313" key="1">
    <source>
        <dbReference type="EMBL" id="MDP5138421.1"/>
    </source>
</evidence>
<organism evidence="1 2">
    <name type="scientific">Rheinheimera baltica</name>
    <dbReference type="NCBI Taxonomy" id="67576"/>
    <lineage>
        <taxon>Bacteria</taxon>
        <taxon>Pseudomonadati</taxon>
        <taxon>Pseudomonadota</taxon>
        <taxon>Gammaproteobacteria</taxon>
        <taxon>Chromatiales</taxon>
        <taxon>Chromatiaceae</taxon>
        <taxon>Rheinheimera</taxon>
    </lineage>
</organism>
<comment type="caution">
    <text evidence="1">The sequence shown here is derived from an EMBL/GenBank/DDBJ whole genome shotgun (WGS) entry which is preliminary data.</text>
</comment>
<name>A0ABT9I628_9GAMM</name>
<accession>A0ABT9I628</accession>
<evidence type="ECO:0000313" key="2">
    <source>
        <dbReference type="Proteomes" id="UP001231109"/>
    </source>
</evidence>
<gene>
    <name evidence="1" type="ORF">ORJ04_20960</name>
</gene>
<sequence length="105" mass="12139">QIYDGKLYPDIQVNTFRNIDRLFPTRTVARGGAVSTLPLSEQPLQDFSYRVDGKTYDLYDVLSMNRVSGLLIIHDGEILFESTCWAITRIRAGCRCRWLSRLRQP</sequence>